<proteinExistence type="predicted"/>
<name>A0A3B0ZPS4_9ZZZZ</name>
<sequence>MKEKDVPQDQVRTYDGHKKVIYAISEQGEYRQCASSGWSTEEYATRMAVEELQQQAKDAYLRAVNGIGSPLEYYMYLKRMDVIGLAQATGLFQWQVRRHLKPKGMLKLSDKAVTKYQNALGIPAAQLRVLPEVCEVDDV</sequence>
<dbReference type="EMBL" id="UOFQ01000173">
    <property type="protein sequence ID" value="VAW90103.1"/>
    <property type="molecule type" value="Genomic_DNA"/>
</dbReference>
<accession>A0A3B0ZPS4</accession>
<reference evidence="1" key="1">
    <citation type="submission" date="2018-06" db="EMBL/GenBank/DDBJ databases">
        <authorList>
            <person name="Zhirakovskaya E."/>
        </authorList>
    </citation>
    <scope>NUCLEOTIDE SEQUENCE</scope>
</reference>
<gene>
    <name evidence="1" type="ORF">MNBD_GAMMA17-1636</name>
</gene>
<evidence type="ECO:0000313" key="1">
    <source>
        <dbReference type="EMBL" id="VAW90103.1"/>
    </source>
</evidence>
<organism evidence="1">
    <name type="scientific">hydrothermal vent metagenome</name>
    <dbReference type="NCBI Taxonomy" id="652676"/>
    <lineage>
        <taxon>unclassified sequences</taxon>
        <taxon>metagenomes</taxon>
        <taxon>ecological metagenomes</taxon>
    </lineage>
</organism>
<protein>
    <submittedName>
        <fullName evidence="1">Uncharacterized protein</fullName>
    </submittedName>
</protein>
<dbReference type="AlphaFoldDB" id="A0A3B0ZPS4"/>